<dbReference type="InterPro" id="IPR036157">
    <property type="entry name" value="dUTPase-like_sf"/>
</dbReference>
<keyword evidence="3 8" id="KW-0479">Metal-binding</keyword>
<evidence type="ECO:0000256" key="1">
    <source>
        <dbReference type="ARBA" id="ARBA00001946"/>
    </source>
</evidence>
<feature type="binding site" evidence="8">
    <location>
        <begin position="74"/>
        <end position="76"/>
    </location>
    <ligand>
        <name>substrate</name>
    </ligand>
</feature>
<comment type="catalytic activity">
    <reaction evidence="7 8">
        <text>dUTP + H2O = dUMP + diphosphate + H(+)</text>
        <dbReference type="Rhea" id="RHEA:10248"/>
        <dbReference type="ChEBI" id="CHEBI:15377"/>
        <dbReference type="ChEBI" id="CHEBI:15378"/>
        <dbReference type="ChEBI" id="CHEBI:33019"/>
        <dbReference type="ChEBI" id="CHEBI:61555"/>
        <dbReference type="ChEBI" id="CHEBI:246422"/>
        <dbReference type="EC" id="3.6.1.23"/>
    </reaction>
</comment>
<evidence type="ECO:0000313" key="10">
    <source>
        <dbReference type="EMBL" id="NKE08932.1"/>
    </source>
</evidence>
<dbReference type="SUPFAM" id="SSF51283">
    <property type="entry name" value="dUTPase-like"/>
    <property type="match status" value="1"/>
</dbReference>
<dbReference type="HAMAP" id="MF_00116">
    <property type="entry name" value="dUTPase_bact"/>
    <property type="match status" value="1"/>
</dbReference>
<evidence type="ECO:0000256" key="2">
    <source>
        <dbReference type="ARBA" id="ARBA00006581"/>
    </source>
</evidence>
<feature type="binding site" evidence="8">
    <location>
        <position position="87"/>
    </location>
    <ligand>
        <name>substrate</name>
    </ligand>
</feature>
<comment type="function">
    <text evidence="8">This enzyme is involved in nucleotide metabolism: it produces dUMP, the immediate precursor of thymidine nucleotides and it decreases the intracellular concentration of dUTP so that uracil cannot be incorporated into DNA.</text>
</comment>
<accession>A0A846TT25</accession>
<comment type="pathway">
    <text evidence="8">Pyrimidine metabolism; dUMP biosynthesis; dUMP from dCTP (dUTP route): step 2/2.</text>
</comment>
<dbReference type="Proteomes" id="UP000521379">
    <property type="component" value="Unassembled WGS sequence"/>
</dbReference>
<evidence type="ECO:0000256" key="8">
    <source>
        <dbReference type="HAMAP-Rule" id="MF_00116"/>
    </source>
</evidence>
<keyword evidence="5 8" id="KW-0460">Magnesium</keyword>
<dbReference type="UniPathway" id="UPA00610">
    <property type="reaction ID" value="UER00666"/>
</dbReference>
<dbReference type="NCBIfam" id="TIGR00576">
    <property type="entry name" value="dut"/>
    <property type="match status" value="1"/>
</dbReference>
<dbReference type="EC" id="3.6.1.23" evidence="8"/>
<dbReference type="FunFam" id="2.70.40.10:FF:000008">
    <property type="entry name" value="Deoxyuridine 5'-triphosphate nucleotidohydrolase"/>
    <property type="match status" value="1"/>
</dbReference>
<feature type="binding site" evidence="8">
    <location>
        <begin position="91"/>
        <end position="93"/>
    </location>
    <ligand>
        <name>substrate</name>
    </ligand>
</feature>
<evidence type="ECO:0000256" key="3">
    <source>
        <dbReference type="ARBA" id="ARBA00022723"/>
    </source>
</evidence>
<evidence type="ECO:0000259" key="9">
    <source>
        <dbReference type="Pfam" id="PF00692"/>
    </source>
</evidence>
<dbReference type="GO" id="GO:0046081">
    <property type="term" value="P:dUTP catabolic process"/>
    <property type="evidence" value="ECO:0007669"/>
    <property type="project" value="InterPro"/>
</dbReference>
<evidence type="ECO:0000256" key="5">
    <source>
        <dbReference type="ARBA" id="ARBA00022842"/>
    </source>
</evidence>
<keyword evidence="4 8" id="KW-0378">Hydrolase</keyword>
<comment type="caution">
    <text evidence="8">Lacks conserved residue(s) required for the propagation of feature annotation.</text>
</comment>
<organism evidence="10 11">
    <name type="scientific">Kocuria subflava</name>
    <dbReference type="NCBI Taxonomy" id="1736139"/>
    <lineage>
        <taxon>Bacteria</taxon>
        <taxon>Bacillati</taxon>
        <taxon>Actinomycetota</taxon>
        <taxon>Actinomycetes</taxon>
        <taxon>Micrococcales</taxon>
        <taxon>Micrococcaceae</taxon>
        <taxon>Kocuria</taxon>
    </lineage>
</organism>
<evidence type="ECO:0000256" key="4">
    <source>
        <dbReference type="ARBA" id="ARBA00022801"/>
    </source>
</evidence>
<dbReference type="PANTHER" id="PTHR11241">
    <property type="entry name" value="DEOXYURIDINE 5'-TRIPHOSPHATE NUCLEOTIDOHYDROLASE"/>
    <property type="match status" value="1"/>
</dbReference>
<gene>
    <name evidence="8 10" type="primary">dut</name>
    <name evidence="10" type="ORF">GTW58_02995</name>
</gene>
<dbReference type="NCBIfam" id="NF001862">
    <property type="entry name" value="PRK00601.1"/>
    <property type="match status" value="1"/>
</dbReference>
<evidence type="ECO:0000256" key="7">
    <source>
        <dbReference type="ARBA" id="ARBA00047686"/>
    </source>
</evidence>
<dbReference type="Gene3D" id="2.70.40.10">
    <property type="match status" value="1"/>
</dbReference>
<feature type="domain" description="dUTPase-like" evidence="9">
    <location>
        <begin position="25"/>
        <end position="154"/>
    </location>
</feature>
<evidence type="ECO:0000256" key="6">
    <source>
        <dbReference type="ARBA" id="ARBA00023080"/>
    </source>
</evidence>
<dbReference type="GO" id="GO:0000287">
    <property type="term" value="F:magnesium ion binding"/>
    <property type="evidence" value="ECO:0007669"/>
    <property type="project" value="UniProtKB-UniRule"/>
</dbReference>
<comment type="similarity">
    <text evidence="2 8">Belongs to the dUTPase family.</text>
</comment>
<dbReference type="InterPro" id="IPR033704">
    <property type="entry name" value="dUTPase_trimeric"/>
</dbReference>
<keyword evidence="6 8" id="KW-0546">Nucleotide metabolism</keyword>
<dbReference type="CDD" id="cd07557">
    <property type="entry name" value="trimeric_dUTPase"/>
    <property type="match status" value="1"/>
</dbReference>
<protein>
    <recommendedName>
        <fullName evidence="8">Deoxyuridine 5'-triphosphate nucleotidohydrolase</fullName>
        <shortName evidence="8">dUTPase</shortName>
        <ecNumber evidence="8">3.6.1.23</ecNumber>
    </recommendedName>
    <alternativeName>
        <fullName evidence="8">dUTP pyrophosphatase</fullName>
    </alternativeName>
</protein>
<comment type="cofactor">
    <cofactor evidence="1 8">
        <name>Mg(2+)</name>
        <dbReference type="ChEBI" id="CHEBI:18420"/>
    </cofactor>
</comment>
<keyword evidence="11" id="KW-1185">Reference proteome</keyword>
<dbReference type="Pfam" id="PF00692">
    <property type="entry name" value="dUTPase"/>
    <property type="match status" value="1"/>
</dbReference>
<dbReference type="InterPro" id="IPR008181">
    <property type="entry name" value="dUTPase"/>
</dbReference>
<sequence>MDPHQNHQAPQRLQLRIQRLDPDLPLPVNARPGDAGMDLRARESVVLEPGQRALIPTGVAIAVPEGWAGFVNPRSGLAAKHGITVVNAPGTVDSGYRGELKVTVLNTDTTHAFRIERGDRIAQLVLQRVAVVDVVEVTELDVTERGDQGFGSSGSQ</sequence>
<dbReference type="GO" id="GO:0004170">
    <property type="term" value="F:dUTP diphosphatase activity"/>
    <property type="evidence" value="ECO:0007669"/>
    <property type="project" value="UniProtKB-UniRule"/>
</dbReference>
<comment type="caution">
    <text evidence="10">The sequence shown here is derived from an EMBL/GenBank/DDBJ whole genome shotgun (WGS) entry which is preliminary data.</text>
</comment>
<name>A0A846TT25_9MICC</name>
<dbReference type="GO" id="GO:0006226">
    <property type="term" value="P:dUMP biosynthetic process"/>
    <property type="evidence" value="ECO:0007669"/>
    <property type="project" value="UniProtKB-UniRule"/>
</dbReference>
<dbReference type="EMBL" id="JAAVUN010000003">
    <property type="protein sequence ID" value="NKE08932.1"/>
    <property type="molecule type" value="Genomic_DNA"/>
</dbReference>
<dbReference type="InterPro" id="IPR029054">
    <property type="entry name" value="dUTPase-like"/>
</dbReference>
<dbReference type="AlphaFoldDB" id="A0A846TT25"/>
<proteinExistence type="inferred from homology"/>
<reference evidence="10 11" key="1">
    <citation type="submission" date="2020-02" db="EMBL/GenBank/DDBJ databases">
        <authorList>
            <person name="Sun Q."/>
        </authorList>
    </citation>
    <scope>NUCLEOTIDE SEQUENCE [LARGE SCALE GENOMIC DNA]</scope>
    <source>
        <strain evidence="10 11">YIM 13062</strain>
    </source>
</reference>
<evidence type="ECO:0000313" key="11">
    <source>
        <dbReference type="Proteomes" id="UP000521379"/>
    </source>
</evidence>
<dbReference type="PANTHER" id="PTHR11241:SF0">
    <property type="entry name" value="DEOXYURIDINE 5'-TRIPHOSPHATE NUCLEOTIDOHYDROLASE"/>
    <property type="match status" value="1"/>
</dbReference>